<dbReference type="InterPro" id="IPR013525">
    <property type="entry name" value="ABC2_TM"/>
</dbReference>
<gene>
    <name evidence="7" type="ORF">SS7213T_11610</name>
</gene>
<keyword evidence="4 5" id="KW-0472">Membrane</keyword>
<dbReference type="RefSeq" id="WP_002465005.1">
    <property type="nucleotide sequence ID" value="NZ_AEUN01000521.1"/>
</dbReference>
<feature type="domain" description="ABC-2 type transporter transmembrane" evidence="6">
    <location>
        <begin position="42"/>
        <end position="240"/>
    </location>
</feature>
<feature type="transmembrane region" description="Helical" evidence="5">
    <location>
        <begin position="21"/>
        <end position="41"/>
    </location>
</feature>
<evidence type="ECO:0000256" key="1">
    <source>
        <dbReference type="ARBA" id="ARBA00004141"/>
    </source>
</evidence>
<evidence type="ECO:0000256" key="5">
    <source>
        <dbReference type="SAM" id="Phobius"/>
    </source>
</evidence>
<dbReference type="PANTHER" id="PTHR37305:SF1">
    <property type="entry name" value="MEMBRANE PROTEIN"/>
    <property type="match status" value="1"/>
</dbReference>
<dbReference type="GO" id="GO:0016020">
    <property type="term" value="C:membrane"/>
    <property type="evidence" value="ECO:0007669"/>
    <property type="project" value="UniProtKB-SubCell"/>
</dbReference>
<sequence>MNIFQLVKFDFYSILKSPLTYISLIVVAGLSTMQTMLMSNAKTNPSHEVNYDMVFALSNWLFLFIGLLFIIKTITRDYSQGTIQLYMSKMKSRIGYIVAKTISIVVISLLFTLLQYILMFILQQTTKGKALDGDKFLNNIWFYLIFFLFFGLVLLFVTLVVQQTAVIFTLGIFLLLIVPFIQPLIGLIPTIGDKINKSFKYLPFTYLTNKMTEVNIDFTNWQWFISIASIIVLFIVSVLYAAKKDI</sequence>
<feature type="transmembrane region" description="Helical" evidence="5">
    <location>
        <begin position="168"/>
        <end position="191"/>
    </location>
</feature>
<feature type="transmembrane region" description="Helical" evidence="5">
    <location>
        <begin position="140"/>
        <end position="161"/>
    </location>
</feature>
<dbReference type="EMBL" id="AEUN01000521">
    <property type="protein sequence ID" value="EHJ06974.1"/>
    <property type="molecule type" value="Genomic_DNA"/>
</dbReference>
<evidence type="ECO:0000256" key="2">
    <source>
        <dbReference type="ARBA" id="ARBA00022692"/>
    </source>
</evidence>
<accession>G5JLF5</accession>
<dbReference type="PANTHER" id="PTHR37305">
    <property type="entry name" value="INTEGRAL MEMBRANE PROTEIN-RELATED"/>
    <property type="match status" value="1"/>
</dbReference>
<evidence type="ECO:0000259" key="6">
    <source>
        <dbReference type="Pfam" id="PF12698"/>
    </source>
</evidence>
<keyword evidence="8" id="KW-1185">Reference proteome</keyword>
<proteinExistence type="predicted"/>
<dbReference type="Proteomes" id="UP000005413">
    <property type="component" value="Unassembled WGS sequence"/>
</dbReference>
<dbReference type="NCBIfam" id="NF047564">
    <property type="entry name" value="PSM_export_PmtD"/>
    <property type="match status" value="1"/>
</dbReference>
<keyword evidence="3 5" id="KW-1133">Transmembrane helix</keyword>
<dbReference type="PATRIC" id="fig|911238.3.peg.2049"/>
<evidence type="ECO:0000313" key="8">
    <source>
        <dbReference type="Proteomes" id="UP000005413"/>
    </source>
</evidence>
<protein>
    <recommendedName>
        <fullName evidence="6">ABC-2 type transporter transmembrane domain-containing protein</fullName>
    </recommendedName>
</protein>
<organism evidence="7 8">
    <name type="scientific">Staphylococcus simiae CCM 7213 = CCUG 51256</name>
    <dbReference type="NCBI Taxonomy" id="911238"/>
    <lineage>
        <taxon>Bacteria</taxon>
        <taxon>Bacillati</taxon>
        <taxon>Bacillota</taxon>
        <taxon>Bacilli</taxon>
        <taxon>Bacillales</taxon>
        <taxon>Staphylococcaceae</taxon>
        <taxon>Staphylococcus</taxon>
    </lineage>
</organism>
<dbReference type="AlphaFoldDB" id="G5JLF5"/>
<evidence type="ECO:0000313" key="7">
    <source>
        <dbReference type="EMBL" id="EHJ06974.1"/>
    </source>
</evidence>
<dbReference type="GO" id="GO:0140359">
    <property type="term" value="F:ABC-type transporter activity"/>
    <property type="evidence" value="ECO:0007669"/>
    <property type="project" value="InterPro"/>
</dbReference>
<comment type="caution">
    <text evidence="7">The sequence shown here is derived from an EMBL/GenBank/DDBJ whole genome shotgun (WGS) entry which is preliminary data.</text>
</comment>
<feature type="transmembrane region" description="Helical" evidence="5">
    <location>
        <begin position="221"/>
        <end position="242"/>
    </location>
</feature>
<dbReference type="Pfam" id="PF12698">
    <property type="entry name" value="ABC2_membrane_3"/>
    <property type="match status" value="1"/>
</dbReference>
<name>G5JLF5_9STAP</name>
<evidence type="ECO:0000256" key="4">
    <source>
        <dbReference type="ARBA" id="ARBA00023136"/>
    </source>
</evidence>
<keyword evidence="2 5" id="KW-0812">Transmembrane</keyword>
<feature type="transmembrane region" description="Helical" evidence="5">
    <location>
        <begin position="53"/>
        <end position="74"/>
    </location>
</feature>
<evidence type="ECO:0000256" key="3">
    <source>
        <dbReference type="ARBA" id="ARBA00022989"/>
    </source>
</evidence>
<feature type="transmembrane region" description="Helical" evidence="5">
    <location>
        <begin position="94"/>
        <end position="120"/>
    </location>
</feature>
<comment type="subcellular location">
    <subcellularLocation>
        <location evidence="1">Membrane</location>
        <topology evidence="1">Multi-pass membrane protein</topology>
    </subcellularLocation>
</comment>
<reference evidence="7 8" key="1">
    <citation type="journal article" date="2012" name="BMC Genomics">
        <title>Comparative genomic analysis of the genus Staphylococcus including Staphylococcus aureus and its newly described sister species Staphylococcus simiae.</title>
        <authorList>
            <person name="Suzuki H."/>
            <person name="Lefebure T."/>
            <person name="Pavinski Bitar P."/>
            <person name="Stanhope M.J."/>
        </authorList>
    </citation>
    <scope>NUCLEOTIDE SEQUENCE [LARGE SCALE GENOMIC DNA]</scope>
    <source>
        <strain evidence="7 8">CCM 7213</strain>
    </source>
</reference>
<dbReference type="OrthoDB" id="2412131at2"/>